<dbReference type="EMBL" id="CP021130">
    <property type="protein sequence ID" value="AWR87065.1"/>
    <property type="molecule type" value="Genomic_DNA"/>
</dbReference>
<dbReference type="InterPro" id="IPR002104">
    <property type="entry name" value="Integrase_catalytic"/>
</dbReference>
<dbReference type="InterPro" id="IPR013762">
    <property type="entry name" value="Integrase-like_cat_sf"/>
</dbReference>
<feature type="domain" description="Tyr recombinase" evidence="4">
    <location>
        <begin position="1"/>
        <end position="139"/>
    </location>
</feature>
<keyword evidence="6" id="KW-1185">Reference proteome</keyword>
<dbReference type="InterPro" id="IPR011010">
    <property type="entry name" value="DNA_brk_join_enz"/>
</dbReference>
<dbReference type="SUPFAM" id="SSF56349">
    <property type="entry name" value="DNA breaking-rejoining enzymes"/>
    <property type="match status" value="1"/>
</dbReference>
<reference evidence="5 6" key="1">
    <citation type="submission" date="2017-05" db="EMBL/GenBank/DDBJ databases">
        <title>Complete genome sequence of Meiothermus taiwanensis WR-220.</title>
        <authorList>
            <person name="Wu W.-L."/>
            <person name="Lo W.-S."/>
            <person name="Kuo C.-H."/>
            <person name="Wu S.-H."/>
        </authorList>
    </citation>
    <scope>NUCLEOTIDE SEQUENCE [LARGE SCALE GENOMIC DNA]</scope>
    <source>
        <strain evidence="5 6">WR-220</strain>
    </source>
</reference>
<dbReference type="Gene3D" id="1.10.443.10">
    <property type="entry name" value="Intergrase catalytic core"/>
    <property type="match status" value="1"/>
</dbReference>
<keyword evidence="3" id="KW-0233">DNA recombination</keyword>
<accession>A0ABN5M3P8</accession>
<comment type="similarity">
    <text evidence="1">Belongs to the 'phage' integrase family.</text>
</comment>
<protein>
    <recommendedName>
        <fullName evidence="4">Tyr recombinase domain-containing protein</fullName>
    </recommendedName>
</protein>
<dbReference type="PANTHER" id="PTHR30349">
    <property type="entry name" value="PHAGE INTEGRASE-RELATED"/>
    <property type="match status" value="1"/>
</dbReference>
<evidence type="ECO:0000313" key="5">
    <source>
        <dbReference type="EMBL" id="AWR87065.1"/>
    </source>
</evidence>
<dbReference type="InterPro" id="IPR050090">
    <property type="entry name" value="Tyrosine_recombinase_XerCD"/>
</dbReference>
<dbReference type="Pfam" id="PF00589">
    <property type="entry name" value="Phage_integrase"/>
    <property type="match status" value="1"/>
</dbReference>
<dbReference type="PANTHER" id="PTHR30349:SF41">
    <property type="entry name" value="INTEGRASE_RECOMBINASE PROTEIN MJ0367-RELATED"/>
    <property type="match status" value="1"/>
</dbReference>
<proteinExistence type="inferred from homology"/>
<evidence type="ECO:0000259" key="4">
    <source>
        <dbReference type="PROSITE" id="PS51898"/>
    </source>
</evidence>
<dbReference type="PROSITE" id="PS51898">
    <property type="entry name" value="TYR_RECOMBINASE"/>
    <property type="match status" value="1"/>
</dbReference>
<gene>
    <name evidence="5" type="ORF">Mtai_v1c18310</name>
</gene>
<evidence type="ECO:0000256" key="2">
    <source>
        <dbReference type="ARBA" id="ARBA00023125"/>
    </source>
</evidence>
<organism evidence="5 6">
    <name type="scientific">Meiothermus taiwanensis WR-220</name>
    <dbReference type="NCBI Taxonomy" id="1339250"/>
    <lineage>
        <taxon>Bacteria</taxon>
        <taxon>Thermotogati</taxon>
        <taxon>Deinococcota</taxon>
        <taxon>Deinococci</taxon>
        <taxon>Thermales</taxon>
        <taxon>Thermaceae</taxon>
        <taxon>Meiothermus</taxon>
    </lineage>
</organism>
<keyword evidence="2" id="KW-0238">DNA-binding</keyword>
<name>A0ABN5M3P8_9DEIN</name>
<evidence type="ECO:0000256" key="1">
    <source>
        <dbReference type="ARBA" id="ARBA00008857"/>
    </source>
</evidence>
<evidence type="ECO:0000256" key="3">
    <source>
        <dbReference type="ARBA" id="ARBA00023172"/>
    </source>
</evidence>
<evidence type="ECO:0000313" key="6">
    <source>
        <dbReference type="Proteomes" id="UP000263013"/>
    </source>
</evidence>
<sequence>MLCNLELTDLRDDGTVLIRQGKGGKDRIVPVSRQVRIRINRYLRQERGEHESQALFLCGYAGHVRAMNRLSLRQLIERLCDKAGVPHMTSRSFWRGMVTEMDANAVSRKVIQQLMGHSRMKMVDTYSKLSVHDAIEAHRKGSPLSAKR</sequence>
<dbReference type="Proteomes" id="UP000263013">
    <property type="component" value="Chromosome"/>
</dbReference>